<evidence type="ECO:0000259" key="2">
    <source>
        <dbReference type="Pfam" id="PF25199"/>
    </source>
</evidence>
<dbReference type="SUPFAM" id="SSF48452">
    <property type="entry name" value="TPR-like"/>
    <property type="match status" value="1"/>
</dbReference>
<dbReference type="InterPro" id="IPR011990">
    <property type="entry name" value="TPR-like_helical_dom_sf"/>
</dbReference>
<feature type="repeat" description="TPR" evidence="1">
    <location>
        <begin position="851"/>
        <end position="884"/>
    </location>
</feature>
<evidence type="ECO:0000313" key="3">
    <source>
        <dbReference type="EMBL" id="AXO13686.1"/>
    </source>
</evidence>
<dbReference type="InterPro" id="IPR029035">
    <property type="entry name" value="DHS-like_NAD/FAD-binding_dom"/>
</dbReference>
<protein>
    <submittedName>
        <fullName evidence="3">SIR2 family protein</fullName>
    </submittedName>
</protein>
<dbReference type="Proteomes" id="UP000256971">
    <property type="component" value="Chromosome"/>
</dbReference>
<dbReference type="Pfam" id="PF25199">
    <property type="entry name" value="nSTAND_NTPase5"/>
    <property type="match status" value="1"/>
</dbReference>
<keyword evidence="1" id="KW-0802">TPR repeat</keyword>
<sequence>MANELPDIPASLLAAIEARRAVLFLGAGAAMECSSPENPKHNPPSANALRDAICDHFFNGESKDYDLQSAADFAIQAAGNGVFSAFIVEQFKQFVPSEAYKLITEFHWRLIATTNYDTLLEQAYQNNKKNCSQNLVRIVKNSEPINEMVRNTEKPVEYLKLHGCLDNAFDNSVPLILSGDSYDEIKKNRTRLFDRLEDKSFDSIFLFCGYSLKDTHIKKLVSKVSPNSESRGTFYIISPNPNKVEIDYWSERKVKLIDSTFINFMKSIDEKIPKIKRKIYFSEKEKRHPIYNFILNENELSDSTINYLDNDVCFVSTGMMHKQQDPQLFYQGFDTGFGCILQNLAIERKIVEDCLLNILEVDENNNRPRLLAFKGPAGNGKTITLKQTAWGLATSLNKPVIYLNEAGHLRWEAIEEISEVINDRLYICVDKTSQHKSNIQSVLAKSIDHGRPITIVTSETDSEWFTHCRDLDVFHPEDFRVRYLSRKEILALLEKLKQHKCEGVLVDLTEEEKIKRFEDKAERQLLVALHEATQGKRFEEIILNEYNRIQPKEARDLYLSICTMSQFGIGARAGTVRRLSGIDFKEYEAKFFLPLENIVKSTQDNYTRDVIYTARHSKVASLVFRGACETDTEKSQNLVRLLDALDIGYTADKLAFDLLTKGHNLIKNMSSPVAVRNIYKKATEIAPEAFVFQQWAIFESTHIAGDTVLARTAIEHARKLAPNNPTIIHTQAEVARKSANEANSAIEKKQLRNTCREHLNELKSSNNEYKASSSIKLLIDELSDTLTSDVPEEEINDKIVAVEVALANAQQQFPDEATFFECESRLHQIIPDVRKSNFALEKAIRKGTRSDTVWVRLANGYAKANEPEKEIETLSRALEIYPESKLIHSSIAKFTLRHAPTDLNKIEQHQSLAYDTIDRNYEARFIHAEILFALARHEESEKLFLAANKLSPSTYRKFPQISPDAVEKIIPRLSGAVLSRTESYLFVSHNDIPTGIYANEANSAPRTWDKIREGMQVSYEVRFSRRGANAVRIEI</sequence>
<dbReference type="Gene3D" id="1.25.40.10">
    <property type="entry name" value="Tetratricopeptide repeat domain"/>
    <property type="match status" value="1"/>
</dbReference>
<dbReference type="RefSeq" id="WP_064787383.1">
    <property type="nucleotide sequence ID" value="NZ_CP031555.1"/>
</dbReference>
<dbReference type="InterPro" id="IPR027417">
    <property type="entry name" value="P-loop_NTPase"/>
</dbReference>
<proteinExistence type="predicted"/>
<dbReference type="EMBL" id="CP031555">
    <property type="protein sequence ID" value="AXO13686.1"/>
    <property type="molecule type" value="Genomic_DNA"/>
</dbReference>
<organism evidence="3 4">
    <name type="scientific">Thalassospira indica</name>
    <dbReference type="NCBI Taxonomy" id="1891279"/>
    <lineage>
        <taxon>Bacteria</taxon>
        <taxon>Pseudomonadati</taxon>
        <taxon>Pseudomonadota</taxon>
        <taxon>Alphaproteobacteria</taxon>
        <taxon>Rhodospirillales</taxon>
        <taxon>Thalassospiraceae</taxon>
        <taxon>Thalassospira</taxon>
    </lineage>
</organism>
<gene>
    <name evidence="3" type="ORF">DY252_05205</name>
</gene>
<dbReference type="SUPFAM" id="SSF52540">
    <property type="entry name" value="P-loop containing nucleoside triphosphate hydrolases"/>
    <property type="match status" value="1"/>
</dbReference>
<accession>A0ABM6XVZ6</accession>
<evidence type="ECO:0000256" key="1">
    <source>
        <dbReference type="PROSITE-ProRule" id="PRU00339"/>
    </source>
</evidence>
<keyword evidence="4" id="KW-1185">Reference proteome</keyword>
<reference evidence="3 4" key="1">
    <citation type="submission" date="2018-08" db="EMBL/GenBank/DDBJ databases">
        <title>Complete genome sequence of type strain Thalassospira indica MCCC 1A01103T, isolated from isolated from deep seawater of the Indian Ocean.</title>
        <authorList>
            <person name="Liu Y."/>
        </authorList>
    </citation>
    <scope>NUCLEOTIDE SEQUENCE [LARGE SCALE GENOMIC DNA]</scope>
    <source>
        <strain evidence="3 4">PB8BT</strain>
    </source>
</reference>
<dbReference type="InterPro" id="IPR057574">
    <property type="entry name" value="nSTAND_NTPase5_dom"/>
</dbReference>
<dbReference type="PROSITE" id="PS50005">
    <property type="entry name" value="TPR"/>
    <property type="match status" value="1"/>
</dbReference>
<dbReference type="Pfam" id="PF13289">
    <property type="entry name" value="SIR2_2"/>
    <property type="match status" value="1"/>
</dbReference>
<name>A0ABM6XVZ6_9PROT</name>
<feature type="domain" description="Novel STAND NTPase 5" evidence="2">
    <location>
        <begin position="329"/>
        <end position="470"/>
    </location>
</feature>
<dbReference type="SUPFAM" id="SSF52467">
    <property type="entry name" value="DHS-like NAD/FAD-binding domain"/>
    <property type="match status" value="1"/>
</dbReference>
<dbReference type="InterPro" id="IPR019734">
    <property type="entry name" value="TPR_rpt"/>
</dbReference>
<evidence type="ECO:0000313" key="4">
    <source>
        <dbReference type="Proteomes" id="UP000256971"/>
    </source>
</evidence>